<dbReference type="Proteomes" id="UP001206788">
    <property type="component" value="Unassembled WGS sequence"/>
</dbReference>
<dbReference type="PANTHER" id="PTHR36932">
    <property type="entry name" value="CAPSULAR POLYSACCHARIDE BIOSYNTHESIS PROTEIN"/>
    <property type="match status" value="1"/>
</dbReference>
<dbReference type="PANTHER" id="PTHR36932:SF1">
    <property type="entry name" value="CAPSULAR POLYSACCHARIDE BIOSYNTHESIS PROTEIN"/>
    <property type="match status" value="1"/>
</dbReference>
<sequence length="445" mass="51282">MKNRFNLKLNRKFFLENLVLKAGDLATGGMFVSKLKEWREICRLPKEKIDELQSQKLREILSFSVKNSPFYNLQNITSNTDPFVWLKNFPVLKKQSFRDNLEFFITEKNVKKLIAITSSGSTGPPSKVFFDKKVLSNNRALQILWWEWASYEFGNSILQTGVNMNRSKEKAIKDKLLNTRYISAMSHSEEEILKELDHLQKNPRDHFVAYASSLYLFAKTAINHKFTSIRFKSVISLGEKLLPEFRETIETAFSCKVFDTYGASEGFLIASQCSEGNYHIMSPHVVVELLDDYDREVKPGQVGRVILTGLDNFTTPLIRYELGDMAVKSKLKKCPCGMELPLLGEVIGRQTEFINTPSGKYITVQNVVRVLKNFPEIDQFKVVQNKKGEIRILYVLNKEYNLLNHSEVKIMFEEVFSESLDLSFEKVSFLPKAKTGKFQLIEREG</sequence>
<keyword evidence="2" id="KW-1185">Reference proteome</keyword>
<evidence type="ECO:0000313" key="2">
    <source>
        <dbReference type="Proteomes" id="UP001206788"/>
    </source>
</evidence>
<dbReference type="RefSeq" id="WP_259412663.1">
    <property type="nucleotide sequence ID" value="NZ_JANWGH010000001.1"/>
</dbReference>
<evidence type="ECO:0000313" key="1">
    <source>
        <dbReference type="EMBL" id="MCS5488986.1"/>
    </source>
</evidence>
<dbReference type="InterPro" id="IPR042099">
    <property type="entry name" value="ANL_N_sf"/>
</dbReference>
<dbReference type="SUPFAM" id="SSF56801">
    <property type="entry name" value="Acetyl-CoA synthetase-like"/>
    <property type="match status" value="1"/>
</dbReference>
<accession>A0ABT2G138</accession>
<name>A0ABT2G138_9BACT</name>
<reference evidence="1 2" key="1">
    <citation type="submission" date="2022-08" db="EMBL/GenBank/DDBJ databases">
        <title>Algoriphagus sp. CAU 1643 isolated from mud.</title>
        <authorList>
            <person name="Kim W."/>
        </authorList>
    </citation>
    <scope>NUCLEOTIDE SEQUENCE [LARGE SCALE GENOMIC DNA]</scope>
    <source>
        <strain evidence="1 2">CAU 1643</strain>
    </source>
</reference>
<evidence type="ECO:0008006" key="3">
    <source>
        <dbReference type="Google" id="ProtNLM"/>
    </source>
</evidence>
<dbReference type="InterPro" id="IPR053158">
    <property type="entry name" value="CapK_Type1_Caps_Biosynth"/>
</dbReference>
<comment type="caution">
    <text evidence="1">The sequence shown here is derived from an EMBL/GenBank/DDBJ whole genome shotgun (WGS) entry which is preliminary data.</text>
</comment>
<proteinExistence type="predicted"/>
<gene>
    <name evidence="1" type="ORF">NY014_01010</name>
</gene>
<organism evidence="1 2">
    <name type="scientific">Algoriphagus limi</name>
    <dbReference type="NCBI Taxonomy" id="2975273"/>
    <lineage>
        <taxon>Bacteria</taxon>
        <taxon>Pseudomonadati</taxon>
        <taxon>Bacteroidota</taxon>
        <taxon>Cytophagia</taxon>
        <taxon>Cytophagales</taxon>
        <taxon>Cyclobacteriaceae</taxon>
        <taxon>Algoriphagus</taxon>
    </lineage>
</organism>
<protein>
    <recommendedName>
        <fullName evidence="3">Phenylacetate-CoA ligase</fullName>
    </recommendedName>
</protein>
<dbReference type="EMBL" id="JANWGH010000001">
    <property type="protein sequence ID" value="MCS5488986.1"/>
    <property type="molecule type" value="Genomic_DNA"/>
</dbReference>
<dbReference type="Gene3D" id="3.40.50.12780">
    <property type="entry name" value="N-terminal domain of ligase-like"/>
    <property type="match status" value="1"/>
</dbReference>